<dbReference type="Gene3D" id="1.20.120.910">
    <property type="entry name" value="DksA, coiled-coil domain"/>
    <property type="match status" value="1"/>
</dbReference>
<dbReference type="EMBL" id="RXOE01000002">
    <property type="protein sequence ID" value="RTQ34845.1"/>
    <property type="molecule type" value="Genomic_DNA"/>
</dbReference>
<evidence type="ECO:0000256" key="3">
    <source>
        <dbReference type="ARBA" id="ARBA00022833"/>
    </source>
</evidence>
<protein>
    <submittedName>
        <fullName evidence="7">TraR/DksA family transcriptional regulator</fullName>
    </submittedName>
</protein>
<dbReference type="PANTHER" id="PTHR33823">
    <property type="entry name" value="RNA POLYMERASE-BINDING TRANSCRIPTION FACTOR DKSA-RELATED"/>
    <property type="match status" value="1"/>
</dbReference>
<feature type="compositionally biased region" description="Basic and acidic residues" evidence="5">
    <location>
        <begin position="41"/>
        <end position="57"/>
    </location>
</feature>
<dbReference type="Proteomes" id="UP000267418">
    <property type="component" value="Unassembled WGS sequence"/>
</dbReference>
<evidence type="ECO:0000256" key="1">
    <source>
        <dbReference type="ARBA" id="ARBA00022723"/>
    </source>
</evidence>
<dbReference type="PANTHER" id="PTHR33823:SF4">
    <property type="entry name" value="GENERAL STRESS PROTEIN 16O"/>
    <property type="match status" value="1"/>
</dbReference>
<feature type="region of interest" description="Disordered" evidence="5">
    <location>
        <begin position="38"/>
        <end position="57"/>
    </location>
</feature>
<dbReference type="AlphaFoldDB" id="A0A3S0IEI4"/>
<reference evidence="7 8" key="1">
    <citation type="submission" date="2018-12" db="EMBL/GenBank/DDBJ databases">
        <title>The genome of Variovorax gossypii DSM 100435.</title>
        <authorList>
            <person name="Gao J."/>
            <person name="Sun J."/>
        </authorList>
    </citation>
    <scope>NUCLEOTIDE SEQUENCE [LARGE SCALE GENOMIC DNA]</scope>
    <source>
        <strain evidence="7 8">DSM 100435</strain>
    </source>
</reference>
<feature type="zinc finger region" description="dksA C4-type" evidence="4">
    <location>
        <begin position="90"/>
        <end position="114"/>
    </location>
</feature>
<evidence type="ECO:0000256" key="2">
    <source>
        <dbReference type="ARBA" id="ARBA00022771"/>
    </source>
</evidence>
<comment type="caution">
    <text evidence="7">The sequence shown here is derived from an EMBL/GenBank/DDBJ whole genome shotgun (WGS) entry which is preliminary data.</text>
</comment>
<dbReference type="PROSITE" id="PS01102">
    <property type="entry name" value="ZF_DKSA_1"/>
    <property type="match status" value="1"/>
</dbReference>
<accession>A0A3S0IEI4</accession>
<dbReference type="InterPro" id="IPR000962">
    <property type="entry name" value="Znf_DskA_TraR"/>
</dbReference>
<dbReference type="InterPro" id="IPR020458">
    <property type="entry name" value="Znf_DskA_TraR_CS"/>
</dbReference>
<keyword evidence="3" id="KW-0862">Zinc</keyword>
<evidence type="ECO:0000313" key="8">
    <source>
        <dbReference type="Proteomes" id="UP000267418"/>
    </source>
</evidence>
<gene>
    <name evidence="7" type="ORF">EJP69_10600</name>
</gene>
<dbReference type="PROSITE" id="PS51128">
    <property type="entry name" value="ZF_DKSA_2"/>
    <property type="match status" value="1"/>
</dbReference>
<dbReference type="SUPFAM" id="SSF109635">
    <property type="entry name" value="DnaK suppressor protein DksA, alpha-hairpin domain"/>
    <property type="match status" value="1"/>
</dbReference>
<dbReference type="GO" id="GO:0008270">
    <property type="term" value="F:zinc ion binding"/>
    <property type="evidence" value="ECO:0007669"/>
    <property type="project" value="UniProtKB-KW"/>
</dbReference>
<dbReference type="OrthoDB" id="9811543at2"/>
<organism evidence="7 8">
    <name type="scientific">Variovorax gossypii</name>
    <dbReference type="NCBI Taxonomy" id="1679495"/>
    <lineage>
        <taxon>Bacteria</taxon>
        <taxon>Pseudomonadati</taxon>
        <taxon>Pseudomonadota</taxon>
        <taxon>Betaproteobacteria</taxon>
        <taxon>Burkholderiales</taxon>
        <taxon>Comamonadaceae</taxon>
        <taxon>Variovorax</taxon>
    </lineage>
</organism>
<keyword evidence="8" id="KW-1185">Reference proteome</keyword>
<keyword evidence="1" id="KW-0479">Metal-binding</keyword>
<dbReference type="RefSeq" id="WP_093196473.1">
    <property type="nucleotide sequence ID" value="NZ_RXOE01000002.1"/>
</dbReference>
<dbReference type="Pfam" id="PF01258">
    <property type="entry name" value="zf-dskA_traR"/>
    <property type="match status" value="1"/>
</dbReference>
<feature type="domain" description="Zinc finger DksA/TraR C4-type" evidence="6">
    <location>
        <begin position="85"/>
        <end position="119"/>
    </location>
</feature>
<sequence>MRHLDTADRRALGQQLELMKRQVLEELRASAPTAELLSAGADREVTTHADEAETERAADVHLAEIEIDRTRLEEIELALARLSDGRYGVCEDCRAEIPRTRLFAQPTAIRCAACQTAMEAHHRR</sequence>
<name>A0A3S0IEI4_9BURK</name>
<proteinExistence type="predicted"/>
<evidence type="ECO:0000256" key="5">
    <source>
        <dbReference type="SAM" id="MobiDB-lite"/>
    </source>
</evidence>
<keyword evidence="2" id="KW-0863">Zinc-finger</keyword>
<dbReference type="InterPro" id="IPR037187">
    <property type="entry name" value="DnaK_N"/>
</dbReference>
<dbReference type="SUPFAM" id="SSF57716">
    <property type="entry name" value="Glucocorticoid receptor-like (DNA-binding domain)"/>
    <property type="match status" value="1"/>
</dbReference>
<evidence type="ECO:0000256" key="4">
    <source>
        <dbReference type="PROSITE-ProRule" id="PRU00510"/>
    </source>
</evidence>
<evidence type="ECO:0000313" key="7">
    <source>
        <dbReference type="EMBL" id="RTQ34845.1"/>
    </source>
</evidence>
<evidence type="ECO:0000259" key="6">
    <source>
        <dbReference type="Pfam" id="PF01258"/>
    </source>
</evidence>